<feature type="domain" description="HTH lacI-type" evidence="4">
    <location>
        <begin position="4"/>
        <end position="58"/>
    </location>
</feature>
<dbReference type="PROSITE" id="PS50932">
    <property type="entry name" value="HTH_LACI_2"/>
    <property type="match status" value="1"/>
</dbReference>
<dbReference type="InterPro" id="IPR028082">
    <property type="entry name" value="Peripla_BP_I"/>
</dbReference>
<dbReference type="CDD" id="cd06267">
    <property type="entry name" value="PBP1_LacI_sugar_binding-like"/>
    <property type="match status" value="1"/>
</dbReference>
<proteinExistence type="predicted"/>
<dbReference type="SUPFAM" id="SSF47413">
    <property type="entry name" value="lambda repressor-like DNA-binding domains"/>
    <property type="match status" value="1"/>
</dbReference>
<sequence>MRRATLDDVAARAGVSAKTVSNVLLGRPNVSSATRERVQTAVAEVGYAVNPAGRGLVSGRTGRVAVVVPNLYQPYFAELAERLILALSDRGLTSTLRIAHGRAAERDAALGVTTRDVDGVIVCPHHFTGEMLLAGGVSRPVVQLGGAPTPVLDCVVMGEHIGFEAVTRHLLATGRRRIALVWNGPEGVHPQGARYAGYLAAHEAFGVHPDEALVAFGSDWDRRASGYEAMVGLQRTGATFDAVACMNDALAIGVLRALRSGGVRVPDDVAVTGFDDTDEGEFTTPSLSSVSPEQGEMVDAAVRMLVDRLGGYDGAGREVRTGAHLVIRDSSAPAS</sequence>
<dbReference type="Pfam" id="PF00356">
    <property type="entry name" value="LacI"/>
    <property type="match status" value="1"/>
</dbReference>
<dbReference type="SMART" id="SM00354">
    <property type="entry name" value="HTH_LACI"/>
    <property type="match status" value="1"/>
</dbReference>
<dbReference type="GO" id="GO:0000976">
    <property type="term" value="F:transcription cis-regulatory region binding"/>
    <property type="evidence" value="ECO:0007669"/>
    <property type="project" value="TreeGrafter"/>
</dbReference>
<dbReference type="GO" id="GO:0003700">
    <property type="term" value="F:DNA-binding transcription factor activity"/>
    <property type="evidence" value="ECO:0007669"/>
    <property type="project" value="TreeGrafter"/>
</dbReference>
<dbReference type="EMBL" id="JAAGOA010000007">
    <property type="protein sequence ID" value="NEE00886.1"/>
    <property type="molecule type" value="Genomic_DNA"/>
</dbReference>
<dbReference type="CDD" id="cd01392">
    <property type="entry name" value="HTH_LacI"/>
    <property type="match status" value="1"/>
</dbReference>
<keyword evidence="3" id="KW-0804">Transcription</keyword>
<dbReference type="InterPro" id="IPR010982">
    <property type="entry name" value="Lambda_DNA-bd_dom_sf"/>
</dbReference>
<dbReference type="Pfam" id="PF13377">
    <property type="entry name" value="Peripla_BP_3"/>
    <property type="match status" value="1"/>
</dbReference>
<accession>A0A6L9S6V4</accession>
<evidence type="ECO:0000256" key="3">
    <source>
        <dbReference type="ARBA" id="ARBA00023163"/>
    </source>
</evidence>
<name>A0A6L9S6V4_9ACTN</name>
<protein>
    <submittedName>
        <fullName evidence="5">LacI family transcriptional regulator</fullName>
    </submittedName>
</protein>
<dbReference type="InterPro" id="IPR046335">
    <property type="entry name" value="LacI/GalR-like_sensor"/>
</dbReference>
<dbReference type="AlphaFoldDB" id="A0A6L9S6V4"/>
<evidence type="ECO:0000256" key="2">
    <source>
        <dbReference type="ARBA" id="ARBA00023125"/>
    </source>
</evidence>
<dbReference type="PANTHER" id="PTHR30146">
    <property type="entry name" value="LACI-RELATED TRANSCRIPTIONAL REPRESSOR"/>
    <property type="match status" value="1"/>
</dbReference>
<dbReference type="Gene3D" id="3.40.50.2300">
    <property type="match status" value="2"/>
</dbReference>
<dbReference type="Gene3D" id="1.10.260.40">
    <property type="entry name" value="lambda repressor-like DNA-binding domains"/>
    <property type="match status" value="1"/>
</dbReference>
<evidence type="ECO:0000313" key="5">
    <source>
        <dbReference type="EMBL" id="NEE00886.1"/>
    </source>
</evidence>
<dbReference type="Proteomes" id="UP000475214">
    <property type="component" value="Unassembled WGS sequence"/>
</dbReference>
<dbReference type="InterPro" id="IPR000843">
    <property type="entry name" value="HTH_LacI"/>
</dbReference>
<evidence type="ECO:0000259" key="4">
    <source>
        <dbReference type="PROSITE" id="PS50932"/>
    </source>
</evidence>
<evidence type="ECO:0000256" key="1">
    <source>
        <dbReference type="ARBA" id="ARBA00023015"/>
    </source>
</evidence>
<dbReference type="RefSeq" id="WP_163737468.1">
    <property type="nucleotide sequence ID" value="NZ_JAAGOA010000007.1"/>
</dbReference>
<organism evidence="5 6">
    <name type="scientific">Phytoactinopolyspora halotolerans</name>
    <dbReference type="NCBI Taxonomy" id="1981512"/>
    <lineage>
        <taxon>Bacteria</taxon>
        <taxon>Bacillati</taxon>
        <taxon>Actinomycetota</taxon>
        <taxon>Actinomycetes</taxon>
        <taxon>Jiangellales</taxon>
        <taxon>Jiangellaceae</taxon>
        <taxon>Phytoactinopolyspora</taxon>
    </lineage>
</organism>
<comment type="caution">
    <text evidence="5">The sequence shown here is derived from an EMBL/GenBank/DDBJ whole genome shotgun (WGS) entry which is preliminary data.</text>
</comment>
<dbReference type="PANTHER" id="PTHR30146:SF109">
    <property type="entry name" value="HTH-TYPE TRANSCRIPTIONAL REGULATOR GALS"/>
    <property type="match status" value="1"/>
</dbReference>
<keyword evidence="2" id="KW-0238">DNA-binding</keyword>
<dbReference type="PROSITE" id="PS00356">
    <property type="entry name" value="HTH_LACI_1"/>
    <property type="match status" value="1"/>
</dbReference>
<reference evidence="5 6" key="1">
    <citation type="submission" date="2020-02" db="EMBL/GenBank/DDBJ databases">
        <authorList>
            <person name="Li X.-J."/>
            <person name="Han X.-M."/>
        </authorList>
    </citation>
    <scope>NUCLEOTIDE SEQUENCE [LARGE SCALE GENOMIC DNA]</scope>
    <source>
        <strain evidence="5 6">CCTCC AB 2017055</strain>
    </source>
</reference>
<keyword evidence="6" id="KW-1185">Reference proteome</keyword>
<keyword evidence="1" id="KW-0805">Transcription regulation</keyword>
<evidence type="ECO:0000313" key="6">
    <source>
        <dbReference type="Proteomes" id="UP000475214"/>
    </source>
</evidence>
<gene>
    <name evidence="5" type="ORF">G1H10_11980</name>
</gene>
<dbReference type="SUPFAM" id="SSF53822">
    <property type="entry name" value="Periplasmic binding protein-like I"/>
    <property type="match status" value="1"/>
</dbReference>